<keyword evidence="1" id="KW-0732">Signal</keyword>
<evidence type="ECO:0000313" key="2">
    <source>
        <dbReference type="EMBL" id="UZW64789.1"/>
    </source>
</evidence>
<dbReference type="AlphaFoldDB" id="A0AAX3F1M3"/>
<dbReference type="Proteomes" id="UP001164481">
    <property type="component" value="Chromosome"/>
</dbReference>
<evidence type="ECO:0000313" key="3">
    <source>
        <dbReference type="Proteomes" id="UP001164481"/>
    </source>
</evidence>
<reference evidence="2" key="1">
    <citation type="submission" date="2022-10" db="EMBL/GenBank/DDBJ databases">
        <authorList>
            <person name="Wei X."/>
        </authorList>
    </citation>
    <scope>NUCLEOTIDE SEQUENCE</scope>
    <source>
        <strain evidence="2">SD2</strain>
    </source>
</reference>
<organism evidence="2 3">
    <name type="scientific">Mycoplasmopsis synoviae</name>
    <name type="common">Mycoplasma synoviae</name>
    <dbReference type="NCBI Taxonomy" id="2109"/>
    <lineage>
        <taxon>Bacteria</taxon>
        <taxon>Bacillati</taxon>
        <taxon>Mycoplasmatota</taxon>
        <taxon>Mycoplasmoidales</taxon>
        <taxon>Metamycoplasmataceae</taxon>
        <taxon>Mycoplasmopsis</taxon>
    </lineage>
</organism>
<dbReference type="PROSITE" id="PS51257">
    <property type="entry name" value="PROKAR_LIPOPROTEIN"/>
    <property type="match status" value="1"/>
</dbReference>
<feature type="chain" id="PRO_5043768960" description="Lipoprotein" evidence="1">
    <location>
        <begin position="29"/>
        <end position="249"/>
    </location>
</feature>
<evidence type="ECO:0008006" key="4">
    <source>
        <dbReference type="Google" id="ProtNLM"/>
    </source>
</evidence>
<sequence>MKKPFKKLFILSLSLPAALAASSCSSFSFHPYKNTYNDVFSKVEAKHNKLENSSNKYLKAAFDNYYENAKKINQDSIDNPDHFNDNIYIQLGASINAILKSVEIIEKDVLRGRQPNSPEFLEIYELIWGKISEYQSQLETLIINSLNSIASNITLTNLSQETLDKLKKVSDSFNNYISYYYQIIKTHKSSFYETLKFSQSFDDKKSVEIINDINSKFLLYTNYLNEIMTNPNYNYIENENDFKITILGD</sequence>
<dbReference type="EMBL" id="CP107525">
    <property type="protein sequence ID" value="UZW64789.1"/>
    <property type="molecule type" value="Genomic_DNA"/>
</dbReference>
<feature type="signal peptide" evidence="1">
    <location>
        <begin position="1"/>
        <end position="28"/>
    </location>
</feature>
<proteinExistence type="predicted"/>
<dbReference type="RefSeq" id="WP_154221404.1">
    <property type="nucleotide sequence ID" value="NZ_CP034544.1"/>
</dbReference>
<evidence type="ECO:0000256" key="1">
    <source>
        <dbReference type="SAM" id="SignalP"/>
    </source>
</evidence>
<accession>A0AAX3F1M3</accession>
<name>A0AAX3F1M3_MYCSY</name>
<reference evidence="2" key="2">
    <citation type="submission" date="2022-11" db="EMBL/GenBank/DDBJ databases">
        <title>complete genomes of mycoplasma synoviae ZX313 strain and SD2 strain.</title>
        <authorList>
            <person name="Zhong Q."/>
        </authorList>
    </citation>
    <scope>NUCLEOTIDE SEQUENCE</scope>
    <source>
        <strain evidence="2">SD2</strain>
    </source>
</reference>
<gene>
    <name evidence="2" type="ORF">OIE46_01840</name>
</gene>
<protein>
    <recommendedName>
        <fullName evidence="4">Lipoprotein</fullName>
    </recommendedName>
</protein>